<feature type="compositionally biased region" description="Pro residues" evidence="1">
    <location>
        <begin position="257"/>
        <end position="267"/>
    </location>
</feature>
<proteinExistence type="predicted"/>
<protein>
    <submittedName>
        <fullName evidence="3">FHA-family protein</fullName>
    </submittedName>
</protein>
<dbReference type="InterPro" id="IPR017735">
    <property type="entry name" value="T6SS_FHA"/>
</dbReference>
<dbReference type="Pfam" id="PF00498">
    <property type="entry name" value="FHA"/>
    <property type="match status" value="1"/>
</dbReference>
<feature type="region of interest" description="Disordered" evidence="1">
    <location>
        <begin position="116"/>
        <end position="173"/>
    </location>
</feature>
<dbReference type="Proteomes" id="UP000054978">
    <property type="component" value="Unassembled WGS sequence"/>
</dbReference>
<dbReference type="InterPro" id="IPR008984">
    <property type="entry name" value="SMAD_FHA_dom_sf"/>
</dbReference>
<organism evidence="3 4">
    <name type="scientific">Caballeronia ptereochthonis</name>
    <dbReference type="NCBI Taxonomy" id="1777144"/>
    <lineage>
        <taxon>Bacteria</taxon>
        <taxon>Pseudomonadati</taxon>
        <taxon>Pseudomonadota</taxon>
        <taxon>Betaproteobacteria</taxon>
        <taxon>Burkholderiales</taxon>
        <taxon>Burkholderiaceae</taxon>
        <taxon>Caballeronia</taxon>
    </lineage>
</organism>
<dbReference type="NCBIfam" id="TIGR03354">
    <property type="entry name" value="VI_FHA"/>
    <property type="match status" value="1"/>
</dbReference>
<dbReference type="CDD" id="cd00060">
    <property type="entry name" value="FHA"/>
    <property type="match status" value="1"/>
</dbReference>
<comment type="caution">
    <text evidence="3">The sequence shown here is derived from an EMBL/GenBank/DDBJ whole genome shotgun (WGS) entry which is preliminary data.</text>
</comment>
<name>A0A157ZZE6_9BURK</name>
<dbReference type="PROSITE" id="PS50006">
    <property type="entry name" value="FHA_DOMAIN"/>
    <property type="match status" value="1"/>
</dbReference>
<sequence>MLKLTVTRHNGQPPRTPLAANFGAEGGTIGRAVTNRLVLDDAERTVSRLHAQIVWRDGAYRLIDRGSNPALVNGAPLDPGQEVPLAHGDEVQIGGYQLRAEVSGEDDTVTAVVMPDVTSDAPSDDPFAGLFDAPATPRSSDSAASIDDLVGAPPPHPATSAAPRDDFDFSFDDPASKRSIDELFDLTPGAAPLTGPLIDPLIDPLTQPNTAQDADPFASLTGAARPVAPPATQSDAGSELHSAFTPPRSRAAASPSPASPPPSPAPARAPSEASADERALIDAFLQGLAAPGVRLDALTPALMQLIGELLHEVTQGTLDLLAARAAFKREMRTDATIIAAVDNNPLKFSPNVDAALAHLLGPPVRGFMPPAAALADAYADLRAHQVGMIAGMRAALDGVFERFEPRRIEARLSGRSMLDGLMSGLSRRARCWDLFMEMYGQLSSEAAEDFHMLFGRAFVAAYEAQIDELKRRSRT</sequence>
<evidence type="ECO:0000259" key="2">
    <source>
        <dbReference type="PROSITE" id="PS50006"/>
    </source>
</evidence>
<feature type="region of interest" description="Disordered" evidence="1">
    <location>
        <begin position="195"/>
        <end position="274"/>
    </location>
</feature>
<dbReference type="SUPFAM" id="SSF49879">
    <property type="entry name" value="SMAD/FHA domain"/>
    <property type="match status" value="1"/>
</dbReference>
<gene>
    <name evidence="3" type="ORF">AWB83_01184</name>
</gene>
<dbReference type="InterPro" id="IPR046883">
    <property type="entry name" value="T6SS_FHA_C"/>
</dbReference>
<keyword evidence="4" id="KW-1185">Reference proteome</keyword>
<reference evidence="3" key="1">
    <citation type="submission" date="2016-01" db="EMBL/GenBank/DDBJ databases">
        <authorList>
            <person name="Peeters C."/>
        </authorList>
    </citation>
    <scope>NUCLEOTIDE SEQUENCE [LARGE SCALE GENOMIC DNA]</scope>
    <source>
        <strain evidence="3">LMG 29326</strain>
    </source>
</reference>
<dbReference type="SMART" id="SM00240">
    <property type="entry name" value="FHA"/>
    <property type="match status" value="1"/>
</dbReference>
<dbReference type="AlphaFoldDB" id="A0A157ZZE6"/>
<dbReference type="OrthoDB" id="273564at2"/>
<dbReference type="RefSeq" id="WP_087043344.1">
    <property type="nucleotide sequence ID" value="NZ_FCOB02000004.1"/>
</dbReference>
<evidence type="ECO:0000256" key="1">
    <source>
        <dbReference type="SAM" id="MobiDB-lite"/>
    </source>
</evidence>
<accession>A0A157ZZE6</accession>
<evidence type="ECO:0000313" key="3">
    <source>
        <dbReference type="EMBL" id="SAK50911.1"/>
    </source>
</evidence>
<feature type="compositionally biased region" description="Low complexity" evidence="1">
    <location>
        <begin position="246"/>
        <end position="256"/>
    </location>
</feature>
<feature type="domain" description="FHA" evidence="2">
    <location>
        <begin position="27"/>
        <end position="77"/>
    </location>
</feature>
<dbReference type="Pfam" id="PF20232">
    <property type="entry name" value="T6SS_FHA_C"/>
    <property type="match status" value="1"/>
</dbReference>
<evidence type="ECO:0000313" key="4">
    <source>
        <dbReference type="Proteomes" id="UP000054978"/>
    </source>
</evidence>
<dbReference type="EMBL" id="FCOB02000004">
    <property type="protein sequence ID" value="SAK50911.1"/>
    <property type="molecule type" value="Genomic_DNA"/>
</dbReference>
<dbReference type="STRING" id="1777144.AWB83_01184"/>
<dbReference type="Gene3D" id="2.60.200.20">
    <property type="match status" value="1"/>
</dbReference>
<dbReference type="InterPro" id="IPR000253">
    <property type="entry name" value="FHA_dom"/>
</dbReference>